<feature type="region of interest" description="Disordered" evidence="7">
    <location>
        <begin position="1"/>
        <end position="159"/>
    </location>
</feature>
<feature type="compositionally biased region" description="Polar residues" evidence="7">
    <location>
        <begin position="36"/>
        <end position="59"/>
    </location>
</feature>
<proteinExistence type="inferred from homology"/>
<comment type="similarity">
    <text evidence="3">Belongs to the CHZ1 family.</text>
</comment>
<evidence type="ECO:0000256" key="3">
    <source>
        <dbReference type="ARBA" id="ARBA00008057"/>
    </source>
</evidence>
<protein>
    <recommendedName>
        <fullName evidence="8">Histone chaperone domain-containing protein</fullName>
    </recommendedName>
</protein>
<dbReference type="SMART" id="SM01082">
    <property type="entry name" value="CHZ"/>
    <property type="match status" value="1"/>
</dbReference>
<evidence type="ECO:0000313" key="10">
    <source>
        <dbReference type="Proteomes" id="UP001595075"/>
    </source>
</evidence>
<comment type="function">
    <text evidence="1">Forms a chaperone-bound H2A.Z-H2B complex that acts as a source for SWR1 complex-dependent H2A to H2A.Z histone replacement in chromatin.</text>
</comment>
<comment type="subunit">
    <text evidence="6">Forms a heterotrimer with H2A.Z-H2B, stabilizing the association of the histone dimer. Also, with a lower affinity, forms a heterotrimer with H2A-H2B.</text>
</comment>
<evidence type="ECO:0000256" key="1">
    <source>
        <dbReference type="ARBA" id="ARBA00002212"/>
    </source>
</evidence>
<keyword evidence="4" id="KW-0143">Chaperone</keyword>
<organism evidence="9 10">
    <name type="scientific">Oculimacula yallundae</name>
    <dbReference type="NCBI Taxonomy" id="86028"/>
    <lineage>
        <taxon>Eukaryota</taxon>
        <taxon>Fungi</taxon>
        <taxon>Dikarya</taxon>
        <taxon>Ascomycota</taxon>
        <taxon>Pezizomycotina</taxon>
        <taxon>Leotiomycetes</taxon>
        <taxon>Helotiales</taxon>
        <taxon>Ploettnerulaceae</taxon>
        <taxon>Oculimacula</taxon>
    </lineage>
</organism>
<evidence type="ECO:0000256" key="7">
    <source>
        <dbReference type="SAM" id="MobiDB-lite"/>
    </source>
</evidence>
<feature type="compositionally biased region" description="Low complexity" evidence="7">
    <location>
        <begin position="20"/>
        <end position="35"/>
    </location>
</feature>
<evidence type="ECO:0000256" key="5">
    <source>
        <dbReference type="ARBA" id="ARBA00023242"/>
    </source>
</evidence>
<feature type="compositionally biased region" description="Acidic residues" evidence="7">
    <location>
        <begin position="77"/>
        <end position="104"/>
    </location>
</feature>
<evidence type="ECO:0000313" key="9">
    <source>
        <dbReference type="EMBL" id="KAL2066199.1"/>
    </source>
</evidence>
<reference evidence="9 10" key="1">
    <citation type="journal article" date="2024" name="Commun. Biol.">
        <title>Comparative genomic analysis of thermophilic fungi reveals convergent evolutionary adaptations and gene losses.</title>
        <authorList>
            <person name="Steindorff A.S."/>
            <person name="Aguilar-Pontes M.V."/>
            <person name="Robinson A.J."/>
            <person name="Andreopoulos B."/>
            <person name="LaButti K."/>
            <person name="Kuo A."/>
            <person name="Mondo S."/>
            <person name="Riley R."/>
            <person name="Otillar R."/>
            <person name="Haridas S."/>
            <person name="Lipzen A."/>
            <person name="Grimwood J."/>
            <person name="Schmutz J."/>
            <person name="Clum A."/>
            <person name="Reid I.D."/>
            <person name="Moisan M.C."/>
            <person name="Butler G."/>
            <person name="Nguyen T.T.M."/>
            <person name="Dewar K."/>
            <person name="Conant G."/>
            <person name="Drula E."/>
            <person name="Henrissat B."/>
            <person name="Hansel C."/>
            <person name="Singer S."/>
            <person name="Hutchinson M.I."/>
            <person name="de Vries R.P."/>
            <person name="Natvig D.O."/>
            <person name="Powell A.J."/>
            <person name="Tsang A."/>
            <person name="Grigoriev I.V."/>
        </authorList>
    </citation>
    <scope>NUCLEOTIDE SEQUENCE [LARGE SCALE GENOMIC DNA]</scope>
    <source>
        <strain evidence="9 10">CBS 494.80</strain>
    </source>
</reference>
<comment type="subcellular location">
    <subcellularLocation>
        <location evidence="2">Nucleus</location>
    </subcellularLocation>
</comment>
<dbReference type="InterPro" id="IPR019098">
    <property type="entry name" value="Histone_chaperone_domain_CHZ"/>
</dbReference>
<dbReference type="Pfam" id="PF09649">
    <property type="entry name" value="CHZ"/>
    <property type="match status" value="1"/>
</dbReference>
<evidence type="ECO:0000256" key="6">
    <source>
        <dbReference type="ARBA" id="ARBA00025877"/>
    </source>
</evidence>
<evidence type="ECO:0000256" key="2">
    <source>
        <dbReference type="ARBA" id="ARBA00004123"/>
    </source>
</evidence>
<gene>
    <name evidence="9" type="ORF">VTL71DRAFT_2270</name>
</gene>
<dbReference type="EMBL" id="JAZHXI010000011">
    <property type="protein sequence ID" value="KAL2066199.1"/>
    <property type="molecule type" value="Genomic_DNA"/>
</dbReference>
<comment type="caution">
    <text evidence="9">The sequence shown here is derived from an EMBL/GenBank/DDBJ whole genome shotgun (WGS) entry which is preliminary data.</text>
</comment>
<accession>A0ABR4CAE1</accession>
<evidence type="ECO:0000259" key="8">
    <source>
        <dbReference type="SMART" id="SM01082"/>
    </source>
</evidence>
<sequence length="159" mass="17340">MPLASCAHSLQTRFQPTLFQTKQPPSTSSLTTSQPNSRTPTPGNQLKMSDQSASANTSAVDKGKGKSVAEPQHDTAMETEDSSSDEEVEVEEDNVAEDQDEEIDPSNIIPSGRRTRGVQIDYAKAAEQMKADGEMEEDSEDDGDFEEPPQDSDSEMKDK</sequence>
<name>A0ABR4CAE1_9HELO</name>
<dbReference type="Proteomes" id="UP001595075">
    <property type="component" value="Unassembled WGS sequence"/>
</dbReference>
<feature type="compositionally biased region" description="Polar residues" evidence="7">
    <location>
        <begin position="8"/>
        <end position="19"/>
    </location>
</feature>
<keyword evidence="5" id="KW-0539">Nucleus</keyword>
<keyword evidence="10" id="KW-1185">Reference proteome</keyword>
<evidence type="ECO:0000256" key="4">
    <source>
        <dbReference type="ARBA" id="ARBA00023186"/>
    </source>
</evidence>
<feature type="compositionally biased region" description="Acidic residues" evidence="7">
    <location>
        <begin position="134"/>
        <end position="153"/>
    </location>
</feature>
<feature type="domain" description="Histone chaperone" evidence="8">
    <location>
        <begin position="96"/>
        <end position="131"/>
    </location>
</feature>